<dbReference type="AlphaFoldDB" id="A0A3E4VCC6"/>
<gene>
    <name evidence="2" type="ORF">DXC31_02415</name>
</gene>
<protein>
    <submittedName>
        <fullName evidence="2">Uncharacterized protein</fullName>
    </submittedName>
</protein>
<evidence type="ECO:0000313" key="3">
    <source>
        <dbReference type="Proteomes" id="UP000260808"/>
    </source>
</evidence>
<accession>A0A3E4VCC6</accession>
<reference evidence="2 3" key="1">
    <citation type="submission" date="2018-08" db="EMBL/GenBank/DDBJ databases">
        <title>A genome reference for cultivated species of the human gut microbiota.</title>
        <authorList>
            <person name="Zou Y."/>
            <person name="Xue W."/>
            <person name="Luo G."/>
        </authorList>
    </citation>
    <scope>NUCLEOTIDE SEQUENCE [LARGE SCALE GENOMIC DNA]</scope>
    <source>
        <strain evidence="2 3">TF01-20-2</strain>
    </source>
</reference>
<sequence>MQKWEQEGVGTVELDLKKLEQDIATLRKNRENVPLELLKTKYKKPYAKLKEEIRAQFEIYMKELSLLGILKIGPDMTPEEQKEMEAGIQKIIDEETAAGHLRECTKAVFYEFNLRKAENLACGYFTERIKYEVYAPYWLKHVSKDPEGRYITDLLPGMKWHPEGGGAWVDLSKQSLTLMLPPTQAEVDAQHEAEQEIFKKYLKEVRQT</sequence>
<keyword evidence="1" id="KW-0175">Coiled coil</keyword>
<dbReference type="Proteomes" id="UP000260808">
    <property type="component" value="Unassembled WGS sequence"/>
</dbReference>
<feature type="coiled-coil region" evidence="1">
    <location>
        <begin position="9"/>
        <end position="36"/>
    </location>
</feature>
<evidence type="ECO:0000313" key="2">
    <source>
        <dbReference type="EMBL" id="RGM25086.1"/>
    </source>
</evidence>
<organism evidence="2 3">
    <name type="scientific">Mediterraneibacter gnavus</name>
    <name type="common">Ruminococcus gnavus</name>
    <dbReference type="NCBI Taxonomy" id="33038"/>
    <lineage>
        <taxon>Bacteria</taxon>
        <taxon>Bacillati</taxon>
        <taxon>Bacillota</taxon>
        <taxon>Clostridia</taxon>
        <taxon>Lachnospirales</taxon>
        <taxon>Lachnospiraceae</taxon>
        <taxon>Mediterraneibacter</taxon>
    </lineage>
</organism>
<evidence type="ECO:0000256" key="1">
    <source>
        <dbReference type="SAM" id="Coils"/>
    </source>
</evidence>
<dbReference type="EMBL" id="QSSX01000004">
    <property type="protein sequence ID" value="RGM25086.1"/>
    <property type="molecule type" value="Genomic_DNA"/>
</dbReference>
<comment type="caution">
    <text evidence="2">The sequence shown here is derived from an EMBL/GenBank/DDBJ whole genome shotgun (WGS) entry which is preliminary data.</text>
</comment>
<proteinExistence type="predicted"/>
<name>A0A3E4VCC6_MEDGN</name>